<organism evidence="6 7">
    <name type="scientific">Staurois parvus</name>
    <dbReference type="NCBI Taxonomy" id="386267"/>
    <lineage>
        <taxon>Eukaryota</taxon>
        <taxon>Metazoa</taxon>
        <taxon>Chordata</taxon>
        <taxon>Craniata</taxon>
        <taxon>Vertebrata</taxon>
        <taxon>Euteleostomi</taxon>
        <taxon>Amphibia</taxon>
        <taxon>Batrachia</taxon>
        <taxon>Anura</taxon>
        <taxon>Neobatrachia</taxon>
        <taxon>Ranoidea</taxon>
        <taxon>Ranidae</taxon>
        <taxon>Staurois</taxon>
    </lineage>
</organism>
<feature type="domain" description="AF4/FMR2 C-terminal homology" evidence="5">
    <location>
        <begin position="2"/>
        <end position="55"/>
    </location>
</feature>
<evidence type="ECO:0000256" key="1">
    <source>
        <dbReference type="ARBA" id="ARBA00004123"/>
    </source>
</evidence>
<keyword evidence="3" id="KW-0597">Phosphoprotein</keyword>
<evidence type="ECO:0000256" key="3">
    <source>
        <dbReference type="ARBA" id="ARBA00022553"/>
    </source>
</evidence>
<keyword evidence="7" id="KW-1185">Reference proteome</keyword>
<dbReference type="PANTHER" id="PTHR10528">
    <property type="entry name" value="AF4/FMR2 FAMILY MEMBER"/>
    <property type="match status" value="1"/>
</dbReference>
<accession>A0ABN9E5I7</accession>
<dbReference type="PANTHER" id="PTHR10528:SF6">
    <property type="entry name" value="AF4_FMR2 FAMILY MEMBER 1"/>
    <property type="match status" value="1"/>
</dbReference>
<evidence type="ECO:0000259" key="5">
    <source>
        <dbReference type="Pfam" id="PF18876"/>
    </source>
</evidence>
<name>A0ABN9E5I7_9NEOB</name>
<evidence type="ECO:0000313" key="6">
    <source>
        <dbReference type="EMBL" id="CAI9578767.1"/>
    </source>
</evidence>
<dbReference type="Proteomes" id="UP001162483">
    <property type="component" value="Unassembled WGS sequence"/>
</dbReference>
<reference evidence="6" key="1">
    <citation type="submission" date="2023-05" db="EMBL/GenBank/DDBJ databases">
        <authorList>
            <person name="Stuckert A."/>
        </authorList>
    </citation>
    <scope>NUCLEOTIDE SEQUENCE</scope>
</reference>
<evidence type="ECO:0000256" key="2">
    <source>
        <dbReference type="ARBA" id="ARBA00007354"/>
    </source>
</evidence>
<dbReference type="Pfam" id="PF18876">
    <property type="entry name" value="AFF4_CHD"/>
    <property type="match status" value="1"/>
</dbReference>
<comment type="subcellular location">
    <subcellularLocation>
        <location evidence="1">Nucleus</location>
    </subcellularLocation>
</comment>
<evidence type="ECO:0000313" key="7">
    <source>
        <dbReference type="Proteomes" id="UP001162483"/>
    </source>
</evidence>
<dbReference type="InterPro" id="IPR007797">
    <property type="entry name" value="AF4/FMR2"/>
</dbReference>
<evidence type="ECO:0000256" key="4">
    <source>
        <dbReference type="ARBA" id="ARBA00023242"/>
    </source>
</evidence>
<comment type="similarity">
    <text evidence="2">Belongs to the AF4 family.</text>
</comment>
<protein>
    <recommendedName>
        <fullName evidence="5">AF4/FMR2 C-terminal homology domain-containing protein</fullName>
    </recommendedName>
</protein>
<proteinExistence type="inferred from homology"/>
<sequence length="55" mass="6256">MIHHIASSYVNITSYILYAYDIWEQADLLAKKNKDFFADLSSVVCPLALNSTMTE</sequence>
<keyword evidence="4" id="KW-0539">Nucleus</keyword>
<feature type="non-terminal residue" evidence="6">
    <location>
        <position position="55"/>
    </location>
</feature>
<comment type="caution">
    <text evidence="6">The sequence shown here is derived from an EMBL/GenBank/DDBJ whole genome shotgun (WGS) entry which is preliminary data.</text>
</comment>
<dbReference type="InterPro" id="IPR043640">
    <property type="entry name" value="AF4/FMR2_CHD"/>
</dbReference>
<dbReference type="EMBL" id="CATNWA010015033">
    <property type="protein sequence ID" value="CAI9578767.1"/>
    <property type="molecule type" value="Genomic_DNA"/>
</dbReference>
<gene>
    <name evidence="6" type="ORF">SPARVUS_LOCUS8972894</name>
</gene>